<reference evidence="2" key="1">
    <citation type="submission" date="2020-12" db="EMBL/GenBank/DDBJ databases">
        <title>Sanguibacter suaedae sp. nov., isolated from Suaeda aralocaspica.</title>
        <authorList>
            <person name="Ma Q."/>
        </authorList>
    </citation>
    <scope>NUCLEOTIDE SEQUENCE</scope>
    <source>
        <strain evidence="2">YZGR15</strain>
    </source>
</reference>
<feature type="transmembrane region" description="Helical" evidence="1">
    <location>
        <begin position="170"/>
        <end position="194"/>
    </location>
</feature>
<evidence type="ECO:0000313" key="2">
    <source>
        <dbReference type="EMBL" id="MBI9115311.1"/>
    </source>
</evidence>
<keyword evidence="1" id="KW-0812">Transmembrane</keyword>
<name>A0A934ICG4_9MICO</name>
<keyword evidence="1" id="KW-0472">Membrane</keyword>
<feature type="transmembrane region" description="Helical" evidence="1">
    <location>
        <begin position="12"/>
        <end position="33"/>
    </location>
</feature>
<comment type="caution">
    <text evidence="2">The sequence shown here is derived from an EMBL/GenBank/DDBJ whole genome shotgun (WGS) entry which is preliminary data.</text>
</comment>
<dbReference type="RefSeq" id="WP_198733875.1">
    <property type="nucleotide sequence ID" value="NZ_JAEINH010000007.1"/>
</dbReference>
<dbReference type="EMBL" id="JAEINH010000007">
    <property type="protein sequence ID" value="MBI9115311.1"/>
    <property type="molecule type" value="Genomic_DNA"/>
</dbReference>
<dbReference type="Proteomes" id="UP000602087">
    <property type="component" value="Unassembled WGS sequence"/>
</dbReference>
<dbReference type="AlphaFoldDB" id="A0A934ICG4"/>
<evidence type="ECO:0000256" key="1">
    <source>
        <dbReference type="SAM" id="Phobius"/>
    </source>
</evidence>
<protein>
    <submittedName>
        <fullName evidence="2">Uncharacterized protein</fullName>
    </submittedName>
</protein>
<organism evidence="2 3">
    <name type="scientific">Sanguibacter suaedae</name>
    <dbReference type="NCBI Taxonomy" id="2795737"/>
    <lineage>
        <taxon>Bacteria</taxon>
        <taxon>Bacillati</taxon>
        <taxon>Actinomycetota</taxon>
        <taxon>Actinomycetes</taxon>
        <taxon>Micrococcales</taxon>
        <taxon>Sanguibacteraceae</taxon>
        <taxon>Sanguibacter</taxon>
    </lineage>
</organism>
<keyword evidence="3" id="KW-1185">Reference proteome</keyword>
<keyword evidence="1" id="KW-1133">Transmembrane helix</keyword>
<gene>
    <name evidence="2" type="ORF">JAV76_09860</name>
</gene>
<sequence length="210" mass="21312">MTTSLPTTRGPKILTGVGIVLLLIGIAAVAFGATRLADGLRSVVEASESSEELLGAEAGPVGEALQLTGLADHRYSVLHSTSSGPEVQPGDVRIAGPDGEPVSVEDRNVERRLEIGGQTNVEVASFRTTEAGSYTLTVSGTSASVGGDIAVVDDEVLEDLLVGGLRTVGIVAAGALVSVVGLGIAVAGGIWWGVRHGARKRAALAAPARW</sequence>
<accession>A0A934ICG4</accession>
<proteinExistence type="predicted"/>
<evidence type="ECO:0000313" key="3">
    <source>
        <dbReference type="Proteomes" id="UP000602087"/>
    </source>
</evidence>